<dbReference type="Proteomes" id="UP001061298">
    <property type="component" value="Chromosome"/>
</dbReference>
<dbReference type="InterPro" id="IPR050267">
    <property type="entry name" value="Anti-sigma-factor_SerPK"/>
</dbReference>
<accession>A0ABY6E7N2</accession>
<dbReference type="Gene3D" id="3.30.565.10">
    <property type="entry name" value="Histidine kinase-like ATPase, C-terminal domain"/>
    <property type="match status" value="1"/>
</dbReference>
<dbReference type="EMBL" id="CP106793">
    <property type="protein sequence ID" value="UXY22677.1"/>
    <property type="molecule type" value="Genomic_DNA"/>
</dbReference>
<keyword evidence="1" id="KW-0808">Transferase</keyword>
<dbReference type="Pfam" id="PF13581">
    <property type="entry name" value="HATPase_c_2"/>
    <property type="match status" value="1"/>
</dbReference>
<dbReference type="PANTHER" id="PTHR35526:SF3">
    <property type="entry name" value="ANTI-SIGMA-F FACTOR RSBW"/>
    <property type="match status" value="1"/>
</dbReference>
<dbReference type="InterPro" id="IPR036890">
    <property type="entry name" value="HATPase_C_sf"/>
</dbReference>
<evidence type="ECO:0000259" key="2">
    <source>
        <dbReference type="Pfam" id="PF13581"/>
    </source>
</evidence>
<protein>
    <submittedName>
        <fullName evidence="3">ATP-binding protein</fullName>
    </submittedName>
</protein>
<keyword evidence="1" id="KW-0418">Kinase</keyword>
<dbReference type="InterPro" id="IPR003594">
    <property type="entry name" value="HATPase_dom"/>
</dbReference>
<dbReference type="CDD" id="cd16936">
    <property type="entry name" value="HATPase_RsbW-like"/>
    <property type="match status" value="1"/>
</dbReference>
<organism evidence="3 4">
    <name type="scientific">Streptomyces cynarae</name>
    <dbReference type="NCBI Taxonomy" id="2981134"/>
    <lineage>
        <taxon>Bacteria</taxon>
        <taxon>Bacillati</taxon>
        <taxon>Actinomycetota</taxon>
        <taxon>Actinomycetes</taxon>
        <taxon>Kitasatosporales</taxon>
        <taxon>Streptomycetaceae</taxon>
        <taxon>Streptomyces</taxon>
    </lineage>
</organism>
<dbReference type="RefSeq" id="WP_263232746.1">
    <property type="nucleotide sequence ID" value="NZ_CP106793.1"/>
</dbReference>
<dbReference type="GO" id="GO:0005524">
    <property type="term" value="F:ATP binding"/>
    <property type="evidence" value="ECO:0007669"/>
    <property type="project" value="UniProtKB-KW"/>
</dbReference>
<reference evidence="3" key="1">
    <citation type="submission" date="2022-10" db="EMBL/GenBank/DDBJ databases">
        <authorList>
            <person name="Mo P."/>
        </authorList>
    </citation>
    <scope>NUCLEOTIDE SEQUENCE</scope>
    <source>
        <strain evidence="3">HUAS 13-4</strain>
    </source>
</reference>
<dbReference type="SUPFAM" id="SSF55874">
    <property type="entry name" value="ATPase domain of HSP90 chaperone/DNA topoisomerase II/histidine kinase"/>
    <property type="match status" value="1"/>
</dbReference>
<keyword evidence="1" id="KW-0723">Serine/threonine-protein kinase</keyword>
<dbReference type="PANTHER" id="PTHR35526">
    <property type="entry name" value="ANTI-SIGMA-F FACTOR RSBW-RELATED"/>
    <property type="match status" value="1"/>
</dbReference>
<evidence type="ECO:0000256" key="1">
    <source>
        <dbReference type="ARBA" id="ARBA00022527"/>
    </source>
</evidence>
<evidence type="ECO:0000313" key="3">
    <source>
        <dbReference type="EMBL" id="UXY22677.1"/>
    </source>
</evidence>
<evidence type="ECO:0000313" key="4">
    <source>
        <dbReference type="Proteomes" id="UP001061298"/>
    </source>
</evidence>
<feature type="domain" description="Histidine kinase/HSP90-like ATPase" evidence="2">
    <location>
        <begin position="18"/>
        <end position="115"/>
    </location>
</feature>
<proteinExistence type="predicted"/>
<gene>
    <name evidence="3" type="ORF">N8I84_31190</name>
</gene>
<keyword evidence="3" id="KW-0547">Nucleotide-binding</keyword>
<name>A0ABY6E7N2_9ACTN</name>
<keyword evidence="4" id="KW-1185">Reference proteome</keyword>
<keyword evidence="3" id="KW-0067">ATP-binding</keyword>
<sequence length="137" mass="14711">METFVDTRGLPRTWMLAHRPEAAGEARKMAERTLAGWKVAPEIADPVLLVVSELVTNAVEHARPPLTLRLSRDAGTGRVRVEVTDGGPAATEGEWAASCGDEERGRGLDIVDRVAAAHGDRLETGHAIHWADLTTAA</sequence>